<dbReference type="HOGENOM" id="CLU_1554595_0_0_6"/>
<dbReference type="AlphaFoldDB" id="B8GQK0"/>
<dbReference type="OrthoDB" id="6402943at2"/>
<evidence type="ECO:0000256" key="1">
    <source>
        <dbReference type="SAM" id="MobiDB-lite"/>
    </source>
</evidence>
<name>B8GQK0_THISH</name>
<dbReference type="EMBL" id="CP001339">
    <property type="protein sequence ID" value="ACL74224.1"/>
    <property type="molecule type" value="Genomic_DNA"/>
</dbReference>
<dbReference type="Proteomes" id="UP000002383">
    <property type="component" value="Chromosome"/>
</dbReference>
<sequence length="172" mass="17882" precursor="true">MSQAQYRVILTGTLASGADPAQAQANLAQLFKLPPDRAEALVNEAPVVIKKGLDEATARKYQAALHKAGWLSEVRLWEAAESTDTPPAAPPAPESPRAAGPAPLEASIAPPGSLLADPREVPPLQVDLSGITLAEPGATIGDPREIPPLRVDLSELSLAAPGARLDEDPTGR</sequence>
<feature type="region of interest" description="Disordered" evidence="1">
    <location>
        <begin position="80"/>
        <end position="120"/>
    </location>
</feature>
<dbReference type="KEGG" id="tgr:Tgr7_3155"/>
<dbReference type="RefSeq" id="WP_012639686.1">
    <property type="nucleotide sequence ID" value="NC_011901.1"/>
</dbReference>
<proteinExistence type="predicted"/>
<evidence type="ECO:0000313" key="3">
    <source>
        <dbReference type="Proteomes" id="UP000002383"/>
    </source>
</evidence>
<dbReference type="Gene3D" id="3.30.1390.10">
    <property type="match status" value="1"/>
</dbReference>
<protein>
    <submittedName>
        <fullName evidence="2">Uncharacterized protein</fullName>
    </submittedName>
</protein>
<gene>
    <name evidence="2" type="ordered locus">Tgr7_3155</name>
</gene>
<evidence type="ECO:0000313" key="2">
    <source>
        <dbReference type="EMBL" id="ACL74224.1"/>
    </source>
</evidence>
<organism evidence="2 3">
    <name type="scientific">Thioalkalivibrio sulfidiphilus (strain HL-EbGR7)</name>
    <dbReference type="NCBI Taxonomy" id="396588"/>
    <lineage>
        <taxon>Bacteria</taxon>
        <taxon>Pseudomonadati</taxon>
        <taxon>Pseudomonadota</taxon>
        <taxon>Gammaproteobacteria</taxon>
        <taxon>Chromatiales</taxon>
        <taxon>Ectothiorhodospiraceae</taxon>
        <taxon>Thioalkalivibrio</taxon>
    </lineage>
</organism>
<reference evidence="2 3" key="1">
    <citation type="journal article" date="2011" name="Stand. Genomic Sci.">
        <title>Complete genome sequence of 'Thioalkalivibrio sulfidophilus' HL-EbGr7.</title>
        <authorList>
            <person name="Muyzer G."/>
            <person name="Sorokin D.Y."/>
            <person name="Mavromatis K."/>
            <person name="Lapidus A."/>
            <person name="Clum A."/>
            <person name="Ivanova N."/>
            <person name="Pati A."/>
            <person name="d'Haeseleer P."/>
            <person name="Woyke T."/>
            <person name="Kyrpides N.C."/>
        </authorList>
    </citation>
    <scope>NUCLEOTIDE SEQUENCE [LARGE SCALE GENOMIC DNA]</scope>
    <source>
        <strain evidence="2 3">HL-EbGR7</strain>
    </source>
</reference>
<dbReference type="InterPro" id="IPR014719">
    <property type="entry name" value="Ribosomal_bL12_C/ClpS-like"/>
</dbReference>
<keyword evidence="3" id="KW-1185">Reference proteome</keyword>
<dbReference type="eggNOG" id="COG2013">
    <property type="taxonomic scope" value="Bacteria"/>
</dbReference>
<accession>B8GQK0</accession>
<dbReference type="STRING" id="396588.Tgr7_3155"/>